<dbReference type="Gene3D" id="3.40.50.12100">
    <property type="entry name" value="Stimulator of interferon genes protein"/>
    <property type="match status" value="2"/>
</dbReference>
<evidence type="ECO:0000313" key="3">
    <source>
        <dbReference type="EMBL" id="CAF1195240.1"/>
    </source>
</evidence>
<dbReference type="OrthoDB" id="10056139at2759"/>
<evidence type="ECO:0000259" key="1">
    <source>
        <dbReference type="Pfam" id="PF15009"/>
    </source>
</evidence>
<proteinExistence type="predicted"/>
<name>A0A814ETP7_ADIRI</name>
<dbReference type="Proteomes" id="UP000663828">
    <property type="component" value="Unassembled WGS sequence"/>
</dbReference>
<protein>
    <recommendedName>
        <fullName evidence="1">STING ligand-binding domain-containing protein</fullName>
    </recommendedName>
</protein>
<evidence type="ECO:0000313" key="2">
    <source>
        <dbReference type="EMBL" id="CAF0970593.1"/>
    </source>
</evidence>
<comment type="caution">
    <text evidence="2">The sequence shown here is derived from an EMBL/GenBank/DDBJ whole genome shotgun (WGS) entry which is preliminary data.</text>
</comment>
<accession>A0A814ETP7</accession>
<dbReference type="Proteomes" id="UP000663852">
    <property type="component" value="Unassembled WGS sequence"/>
</dbReference>
<dbReference type="EMBL" id="CAJNOR010000643">
    <property type="protein sequence ID" value="CAF0970593.1"/>
    <property type="molecule type" value="Genomic_DNA"/>
</dbReference>
<gene>
    <name evidence="3" type="ORF">EDS130_LOCUS25043</name>
    <name evidence="2" type="ORF">XAT740_LOCUS11645</name>
</gene>
<feature type="domain" description="STING ligand-binding" evidence="1">
    <location>
        <begin position="591"/>
        <end position="797"/>
    </location>
</feature>
<organism evidence="2 4">
    <name type="scientific">Adineta ricciae</name>
    <name type="common">Rotifer</name>
    <dbReference type="NCBI Taxonomy" id="249248"/>
    <lineage>
        <taxon>Eukaryota</taxon>
        <taxon>Metazoa</taxon>
        <taxon>Spiralia</taxon>
        <taxon>Gnathifera</taxon>
        <taxon>Rotifera</taxon>
        <taxon>Eurotatoria</taxon>
        <taxon>Bdelloidea</taxon>
        <taxon>Adinetida</taxon>
        <taxon>Adinetidae</taxon>
        <taxon>Adineta</taxon>
    </lineage>
</organism>
<keyword evidence="4" id="KW-1185">Reference proteome</keyword>
<reference evidence="2" key="1">
    <citation type="submission" date="2021-02" db="EMBL/GenBank/DDBJ databases">
        <authorList>
            <person name="Nowell W R."/>
        </authorList>
    </citation>
    <scope>NUCLEOTIDE SEQUENCE</scope>
</reference>
<dbReference type="InterPro" id="IPR038623">
    <property type="entry name" value="STING_C_sf"/>
</dbReference>
<dbReference type="AlphaFoldDB" id="A0A814ETP7"/>
<dbReference type="EMBL" id="CAJNOJ010000145">
    <property type="protein sequence ID" value="CAF1195240.1"/>
    <property type="molecule type" value="Genomic_DNA"/>
</dbReference>
<dbReference type="Pfam" id="PF15009">
    <property type="entry name" value="STING_LBD"/>
    <property type="match status" value="1"/>
</dbReference>
<evidence type="ECO:0000313" key="4">
    <source>
        <dbReference type="Proteomes" id="UP000663828"/>
    </source>
</evidence>
<sequence length="805" mass="94899">MANNQTSGSELSFRNFRQYSPLILHANSIASGLLFNYYYSYLNRQIGSTNNIFIKFIFNEILSRDLFPLTIFVKFHTLIEKSFLEKSPSTVESDGIQSIQSKILQFKFDQISQENSTTIVNYSLIGVNDFGISLQLIRIFQDDFPLDNLNEIQLNDDIREWNYQYIPLFATHSENEHIIKIFEKTDDSTKKCYFLPSIQRSMYEDGNDGVNTMKKTSRDCYNLYRNDPKIKNSKTIKKIKMIPEYFLIMPSSCDFGSPCTADPKESDEIPPEGIIKDRNDEKKIRLAWVNGEVLRSRPMYRYNRYLRRTYYYFDEFDIEGHIIRYLFCGEHPFILSTLHQLTKSEQISSSQKYNEYLRFCSMLNRIIEIESLQNSIKLISFNDYGGIDSINYADYQSLSEQIRREIDQWDEITSDLFSSHFIESMILNSENNSLVLFYSSQMREDPLARRFIEDLKEKLTNENYYVKDANCILNSLTKTDQVIFICDGSENTDFNRLIIEYVENKTHQINTFRDVFIFVNNSIERFSCRLLQTIPFITFDFSPIKFQLNNAEFDELLYYIKNMNILSRNYADDFQDVNRSLDERPLQCTSVGEGCAAAFYFNYLKLLSPLPDHRSRVESIKKDFDEEIVHKDRCKFISKWVFVLPWAIKDTLKIFPNAMSLTEDERNIIGFELKIWKQSKLNLTVTVGGIYQRSYSPLTIYRLTRLDTGETFYFPMEIPAALHGLQNQYNNLLSHFHFGTFDSLEQAMKFQEKVKAFFENDPEKIWQKNILIVPLEKPREIRDSDHFQLTRILLKTLWTKLSSAL</sequence>
<dbReference type="InterPro" id="IPR055432">
    <property type="entry name" value="STING_LBD"/>
</dbReference>